<dbReference type="FunFam" id="3.40.50.1860:FF:000001">
    <property type="entry name" value="Glutamate racemase"/>
    <property type="match status" value="1"/>
</dbReference>
<feature type="binding site" evidence="7">
    <location>
        <begin position="14"/>
        <end position="15"/>
    </location>
    <ligand>
        <name>substrate</name>
    </ligand>
</feature>
<comment type="function">
    <text evidence="7">Provides the (R)-glutamate required for cell wall biosynthesis.</text>
</comment>
<dbReference type="PANTHER" id="PTHR21198:SF2">
    <property type="entry name" value="GLUTAMATE RACEMASE"/>
    <property type="match status" value="1"/>
</dbReference>
<keyword evidence="4 7" id="KW-0573">Peptidoglycan synthesis</keyword>
<dbReference type="RefSeq" id="WP_077474061.1">
    <property type="nucleotide sequence ID" value="NZ_MLHK01000032.1"/>
</dbReference>
<accession>A0A1V3ITH5</accession>
<dbReference type="UniPathway" id="UPA00219"/>
<evidence type="ECO:0000256" key="1">
    <source>
        <dbReference type="ARBA" id="ARBA00001602"/>
    </source>
</evidence>
<keyword evidence="6 7" id="KW-0961">Cell wall biogenesis/degradation</keyword>
<dbReference type="NCBIfam" id="TIGR00067">
    <property type="entry name" value="glut_race"/>
    <property type="match status" value="1"/>
</dbReference>
<dbReference type="PROSITE" id="PS00924">
    <property type="entry name" value="ASP_GLU_RACEMASE_2"/>
    <property type="match status" value="1"/>
</dbReference>
<dbReference type="EC" id="5.1.1.3" evidence="2 7"/>
<feature type="binding site" evidence="7">
    <location>
        <begin position="79"/>
        <end position="80"/>
    </location>
    <ligand>
        <name>substrate</name>
    </ligand>
</feature>
<dbReference type="GO" id="GO:0071555">
    <property type="term" value="P:cell wall organization"/>
    <property type="evidence" value="ECO:0007669"/>
    <property type="project" value="UniProtKB-KW"/>
</dbReference>
<dbReference type="GO" id="GO:0008881">
    <property type="term" value="F:glutamate racemase activity"/>
    <property type="evidence" value="ECO:0007669"/>
    <property type="project" value="UniProtKB-UniRule"/>
</dbReference>
<dbReference type="Gene3D" id="3.40.50.1860">
    <property type="match status" value="2"/>
</dbReference>
<feature type="active site" description="Proton donor/acceptor" evidence="7">
    <location>
        <position position="78"/>
    </location>
</feature>
<comment type="similarity">
    <text evidence="7">Belongs to the aspartate/glutamate racemases family.</text>
</comment>
<dbReference type="Pfam" id="PF01177">
    <property type="entry name" value="Asp_Glu_race"/>
    <property type="match status" value="1"/>
</dbReference>
<comment type="pathway">
    <text evidence="7">Cell wall biogenesis; peptidoglycan biosynthesis.</text>
</comment>
<evidence type="ECO:0000256" key="2">
    <source>
        <dbReference type="ARBA" id="ARBA00013090"/>
    </source>
</evidence>
<reference evidence="8 9" key="1">
    <citation type="submission" date="2016-10" db="EMBL/GenBank/DDBJ databases">
        <title>Rodentibacter gen. nov. and new species.</title>
        <authorList>
            <person name="Christensen H."/>
        </authorList>
    </citation>
    <scope>NUCLEOTIDE SEQUENCE [LARGE SCALE GENOMIC DNA]</scope>
    <source>
        <strain evidence="8 9">H1983213011</strain>
    </source>
</reference>
<evidence type="ECO:0000256" key="6">
    <source>
        <dbReference type="ARBA" id="ARBA00023316"/>
    </source>
</evidence>
<name>A0A1V3ITH5_9PAST</name>
<dbReference type="AlphaFoldDB" id="A0A1V3ITH5"/>
<gene>
    <name evidence="7" type="primary">murI</name>
    <name evidence="8" type="ORF">BKK51_06295</name>
</gene>
<dbReference type="Proteomes" id="UP000188728">
    <property type="component" value="Unassembled WGS sequence"/>
</dbReference>
<evidence type="ECO:0000256" key="7">
    <source>
        <dbReference type="HAMAP-Rule" id="MF_00258"/>
    </source>
</evidence>
<dbReference type="InterPro" id="IPR004391">
    <property type="entry name" value="Glu_race"/>
</dbReference>
<feature type="active site" description="Proton donor/acceptor" evidence="7">
    <location>
        <position position="189"/>
    </location>
</feature>
<evidence type="ECO:0000256" key="3">
    <source>
        <dbReference type="ARBA" id="ARBA00022960"/>
    </source>
</evidence>
<keyword evidence="3 7" id="KW-0133">Cell shape</keyword>
<dbReference type="InterPro" id="IPR015942">
    <property type="entry name" value="Asp/Glu/hydantoin_racemase"/>
</dbReference>
<dbReference type="GO" id="GO:0008360">
    <property type="term" value="P:regulation of cell shape"/>
    <property type="evidence" value="ECO:0007669"/>
    <property type="project" value="UniProtKB-KW"/>
</dbReference>
<keyword evidence="5 7" id="KW-0413">Isomerase</keyword>
<evidence type="ECO:0000313" key="8">
    <source>
        <dbReference type="EMBL" id="OOF45426.1"/>
    </source>
</evidence>
<organism evidence="8 9">
    <name type="scientific">Rodentibacter trehalosifermentans</name>
    <dbReference type="NCBI Taxonomy" id="1908263"/>
    <lineage>
        <taxon>Bacteria</taxon>
        <taxon>Pseudomonadati</taxon>
        <taxon>Pseudomonadota</taxon>
        <taxon>Gammaproteobacteria</taxon>
        <taxon>Pasteurellales</taxon>
        <taxon>Pasteurellaceae</taxon>
        <taxon>Rodentibacter</taxon>
    </lineage>
</organism>
<dbReference type="InterPro" id="IPR001920">
    <property type="entry name" value="Asp/Glu_race"/>
</dbReference>
<evidence type="ECO:0000313" key="9">
    <source>
        <dbReference type="Proteomes" id="UP000188728"/>
    </source>
</evidence>
<dbReference type="PANTHER" id="PTHR21198">
    <property type="entry name" value="GLUTAMATE RACEMASE"/>
    <property type="match status" value="1"/>
</dbReference>
<proteinExistence type="inferred from homology"/>
<evidence type="ECO:0000256" key="5">
    <source>
        <dbReference type="ARBA" id="ARBA00023235"/>
    </source>
</evidence>
<dbReference type="GO" id="GO:0009252">
    <property type="term" value="P:peptidoglycan biosynthetic process"/>
    <property type="evidence" value="ECO:0007669"/>
    <property type="project" value="UniProtKB-UniRule"/>
</dbReference>
<dbReference type="PROSITE" id="PS00923">
    <property type="entry name" value="ASP_GLU_RACEMASE_1"/>
    <property type="match status" value="1"/>
</dbReference>
<feature type="binding site" evidence="7">
    <location>
        <begin position="46"/>
        <end position="47"/>
    </location>
    <ligand>
        <name>substrate</name>
    </ligand>
</feature>
<comment type="caution">
    <text evidence="8">The sequence shown here is derived from an EMBL/GenBank/DDBJ whole genome shotgun (WGS) entry which is preliminary data.</text>
</comment>
<sequence>MSIKKAYPTVLFFDSGVGGFSVYRETKKLLPDWHYLYCFDNAGFPYSERSEESIIQRTLAVCRLINGQHPLDAIVIACNTASTVVLPTLRENFSIPIIGTVPAIKPAAEISKTKHIGLLATKGTVKRHYVDELINKFAKNYQVERLGSTRLVEIAEQKIRGYSVDLIAIKDELSSWLDMSDLDTLVLGCTHFPLIKDEIQLCLPQVKHFMDPGAAIAKRIKSLLDGVDVKNQSEKVNQMFCTKHFPEELQFKKILPLWGFDSLNIIEIE</sequence>
<dbReference type="SUPFAM" id="SSF53681">
    <property type="entry name" value="Aspartate/glutamate racemase"/>
    <property type="match status" value="2"/>
</dbReference>
<dbReference type="EMBL" id="MLHK01000032">
    <property type="protein sequence ID" value="OOF45426.1"/>
    <property type="molecule type" value="Genomic_DNA"/>
</dbReference>
<dbReference type="HAMAP" id="MF_00258">
    <property type="entry name" value="Glu_racemase"/>
    <property type="match status" value="1"/>
</dbReference>
<dbReference type="InterPro" id="IPR033134">
    <property type="entry name" value="Asp/Glu_racemase_AS_2"/>
</dbReference>
<comment type="catalytic activity">
    <reaction evidence="1 7">
        <text>L-glutamate = D-glutamate</text>
        <dbReference type="Rhea" id="RHEA:12813"/>
        <dbReference type="ChEBI" id="CHEBI:29985"/>
        <dbReference type="ChEBI" id="CHEBI:29986"/>
        <dbReference type="EC" id="5.1.1.3"/>
    </reaction>
</comment>
<dbReference type="InterPro" id="IPR018187">
    <property type="entry name" value="Asp/Glu_racemase_AS_1"/>
</dbReference>
<feature type="binding site" evidence="7">
    <location>
        <begin position="190"/>
        <end position="191"/>
    </location>
    <ligand>
        <name>substrate</name>
    </ligand>
</feature>
<evidence type="ECO:0000256" key="4">
    <source>
        <dbReference type="ARBA" id="ARBA00022984"/>
    </source>
</evidence>
<protein>
    <recommendedName>
        <fullName evidence="2 7">Glutamate racemase</fullName>
        <ecNumber evidence="2 7">5.1.1.3</ecNumber>
    </recommendedName>
</protein>